<evidence type="ECO:0000313" key="4">
    <source>
        <dbReference type="Proteomes" id="UP000034774"/>
    </source>
</evidence>
<dbReference type="Gene3D" id="3.40.50.720">
    <property type="entry name" value="NAD(P)-binding Rossmann-like Domain"/>
    <property type="match status" value="1"/>
</dbReference>
<name>A0A0G0LIT9_9BACT</name>
<evidence type="ECO:0000256" key="1">
    <source>
        <dbReference type="ARBA" id="ARBA00007637"/>
    </source>
</evidence>
<reference evidence="3 4" key="1">
    <citation type="journal article" date="2015" name="Nature">
        <title>rRNA introns, odd ribosomes, and small enigmatic genomes across a large radiation of phyla.</title>
        <authorList>
            <person name="Brown C.T."/>
            <person name="Hug L.A."/>
            <person name="Thomas B.C."/>
            <person name="Sharon I."/>
            <person name="Castelle C.J."/>
            <person name="Singh A."/>
            <person name="Wilkins M.J."/>
            <person name="Williams K.H."/>
            <person name="Banfield J.F."/>
        </authorList>
    </citation>
    <scope>NUCLEOTIDE SEQUENCE [LARGE SCALE GENOMIC DNA]</scope>
</reference>
<accession>A0A0G0LIT9</accession>
<comment type="similarity">
    <text evidence="1">Belongs to the NAD(P)-dependent epimerase/dehydratase family.</text>
</comment>
<dbReference type="SUPFAM" id="SSF51735">
    <property type="entry name" value="NAD(P)-binding Rossmann-fold domains"/>
    <property type="match status" value="1"/>
</dbReference>
<dbReference type="InterPro" id="IPR001509">
    <property type="entry name" value="Epimerase_deHydtase"/>
</dbReference>
<comment type="caution">
    <text evidence="3">The sequence shown here is derived from an EMBL/GenBank/DDBJ whole genome shotgun (WGS) entry which is preliminary data.</text>
</comment>
<dbReference type="Pfam" id="PF01370">
    <property type="entry name" value="Epimerase"/>
    <property type="match status" value="1"/>
</dbReference>
<evidence type="ECO:0000313" key="3">
    <source>
        <dbReference type="EMBL" id="KKQ91823.1"/>
    </source>
</evidence>
<feature type="domain" description="NAD-dependent epimerase/dehydratase" evidence="2">
    <location>
        <begin position="5"/>
        <end position="221"/>
    </location>
</feature>
<dbReference type="PANTHER" id="PTHR43000">
    <property type="entry name" value="DTDP-D-GLUCOSE 4,6-DEHYDRATASE-RELATED"/>
    <property type="match status" value="1"/>
</dbReference>
<gene>
    <name evidence="3" type="ORF">UT17_C0004G0171</name>
</gene>
<dbReference type="AlphaFoldDB" id="A0A0G0LIT9"/>
<proteinExistence type="inferred from homology"/>
<dbReference type="Proteomes" id="UP000034774">
    <property type="component" value="Unassembled WGS sequence"/>
</dbReference>
<sequence>MKIGITGATGFLGGHLISKLLSDGYSIKAFVIEENPPLPRGIEWVRGNLVSGEGISEFLKDVDVVIHLAGRNLPPEEELIKDNVMATRNLIMEALKHPIKQFIFTSSVAVYGKDKKNKFKETDECFPNTEYGLTKYLAEKIVQYWSTKIGEPATIFRPFNIYGPGNFKGIIYTFYSNIKDDGKVVIYGDGKQERDYLYVGDIVEAFSTVIRIKKAGIFNLGATKKYSVLEVLEVFKKVLGKGIKVDFSSNEEGKVFNINQALSLARKELNWEAKTSFEDGLKKTIEWYERH</sequence>
<dbReference type="InterPro" id="IPR036291">
    <property type="entry name" value="NAD(P)-bd_dom_sf"/>
</dbReference>
<dbReference type="STRING" id="1618572.UT17_C0004G0171"/>
<protein>
    <submittedName>
        <fullName evidence="3">NAD-dependent epimerase/dehydratase</fullName>
    </submittedName>
</protein>
<evidence type="ECO:0000259" key="2">
    <source>
        <dbReference type="Pfam" id="PF01370"/>
    </source>
</evidence>
<dbReference type="EMBL" id="LBVU01000004">
    <property type="protein sequence ID" value="KKQ91823.1"/>
    <property type="molecule type" value="Genomic_DNA"/>
</dbReference>
<organism evidence="3 4">
    <name type="scientific">Candidatus Woesebacteria bacterium GW2011_GWB1_39_10</name>
    <dbReference type="NCBI Taxonomy" id="1618572"/>
    <lineage>
        <taxon>Bacteria</taxon>
        <taxon>Candidatus Woeseibacteriota</taxon>
    </lineage>
</organism>